<proteinExistence type="predicted"/>
<dbReference type="OrthoDB" id="10262360at2759"/>
<dbReference type="PANTHER" id="PTHR12848:SF16">
    <property type="entry name" value="REGULATORY-ASSOCIATED PROTEIN OF MTOR"/>
    <property type="match status" value="1"/>
</dbReference>
<dbReference type="GeneID" id="9058304"/>
<evidence type="ECO:0000313" key="1">
    <source>
        <dbReference type="EMBL" id="EER12558.1"/>
    </source>
</evidence>
<dbReference type="Proteomes" id="UP000007800">
    <property type="component" value="Unassembled WGS sequence"/>
</dbReference>
<dbReference type="GO" id="GO:0010506">
    <property type="term" value="P:regulation of autophagy"/>
    <property type="evidence" value="ECO:0007669"/>
    <property type="project" value="TreeGrafter"/>
</dbReference>
<organism evidence="2">
    <name type="scientific">Perkinsus marinus (strain ATCC 50983 / TXsc)</name>
    <dbReference type="NCBI Taxonomy" id="423536"/>
    <lineage>
        <taxon>Eukaryota</taxon>
        <taxon>Sar</taxon>
        <taxon>Alveolata</taxon>
        <taxon>Perkinsozoa</taxon>
        <taxon>Perkinsea</taxon>
        <taxon>Perkinsida</taxon>
        <taxon>Perkinsidae</taxon>
        <taxon>Perkinsus</taxon>
    </lineage>
</organism>
<name>C5KSE4_PERM5</name>
<dbReference type="GO" id="GO:0030674">
    <property type="term" value="F:protein-macromolecule adaptor activity"/>
    <property type="evidence" value="ECO:0007669"/>
    <property type="project" value="TreeGrafter"/>
</dbReference>
<dbReference type="RefSeq" id="XP_002780763.1">
    <property type="nucleotide sequence ID" value="XM_002780717.1"/>
</dbReference>
<dbReference type="GO" id="GO:0071230">
    <property type="term" value="P:cellular response to amino acid stimulus"/>
    <property type="evidence" value="ECO:0007669"/>
    <property type="project" value="TreeGrafter"/>
</dbReference>
<dbReference type="InterPro" id="IPR004083">
    <property type="entry name" value="Raptor"/>
</dbReference>
<accession>C5KSE4</accession>
<gene>
    <name evidence="1" type="ORF">Pmar_PMAR027376</name>
</gene>
<keyword evidence="2" id="KW-1185">Reference proteome</keyword>
<dbReference type="PANTHER" id="PTHR12848">
    <property type="entry name" value="REGULATORY-ASSOCIATED PROTEIN OF MTOR"/>
    <property type="match status" value="1"/>
</dbReference>
<sequence length="59" mass="6783">ENSSEFRQLNSVFTSIMNSIAWSSLPADAYEILFRKDVALASLFRNYLLAQNLFCEYSP</sequence>
<dbReference type="GO" id="GO:0009267">
    <property type="term" value="P:cellular response to starvation"/>
    <property type="evidence" value="ECO:0007669"/>
    <property type="project" value="TreeGrafter"/>
</dbReference>
<dbReference type="GO" id="GO:0005737">
    <property type="term" value="C:cytoplasm"/>
    <property type="evidence" value="ECO:0007669"/>
    <property type="project" value="TreeGrafter"/>
</dbReference>
<dbReference type="GO" id="GO:0030307">
    <property type="term" value="P:positive regulation of cell growth"/>
    <property type="evidence" value="ECO:0007669"/>
    <property type="project" value="TreeGrafter"/>
</dbReference>
<dbReference type="GO" id="GO:0031929">
    <property type="term" value="P:TOR signaling"/>
    <property type="evidence" value="ECO:0007669"/>
    <property type="project" value="InterPro"/>
</dbReference>
<feature type="non-terminal residue" evidence="1">
    <location>
        <position position="1"/>
    </location>
</feature>
<evidence type="ECO:0000313" key="2">
    <source>
        <dbReference type="Proteomes" id="UP000007800"/>
    </source>
</evidence>
<protein>
    <submittedName>
        <fullName evidence="1">Uncharacterized protein</fullName>
    </submittedName>
</protein>
<reference evidence="1 2" key="1">
    <citation type="submission" date="2008-07" db="EMBL/GenBank/DDBJ databases">
        <authorList>
            <person name="El-Sayed N."/>
            <person name="Caler E."/>
            <person name="Inman J."/>
            <person name="Amedeo P."/>
            <person name="Hass B."/>
            <person name="Wortman J."/>
        </authorList>
    </citation>
    <scope>NUCLEOTIDE SEQUENCE [LARGE SCALE GENOMIC DNA]</scope>
    <source>
        <strain evidence="2">ATCC 50983 / TXsc</strain>
    </source>
</reference>
<dbReference type="EMBL" id="GG676038">
    <property type="protein sequence ID" value="EER12558.1"/>
    <property type="molecule type" value="Genomic_DNA"/>
</dbReference>
<dbReference type="InParanoid" id="C5KSE4"/>
<dbReference type="AlphaFoldDB" id="C5KSE4"/>
<dbReference type="GO" id="GO:0031931">
    <property type="term" value="C:TORC1 complex"/>
    <property type="evidence" value="ECO:0007669"/>
    <property type="project" value="InterPro"/>
</dbReference>